<keyword evidence="4" id="KW-0813">Transport</keyword>
<dbReference type="NCBIfam" id="TIGR01260">
    <property type="entry name" value="ATP_synt_c"/>
    <property type="match status" value="1"/>
</dbReference>
<dbReference type="EMBL" id="JBBWWQ010000002">
    <property type="protein sequence ID" value="KAK8954297.1"/>
    <property type="molecule type" value="Genomic_DNA"/>
</dbReference>
<sequence>MSPLGPQLLLLSSPEVRSSWGSKPNTGVFRCFKCMEFGHKSSECSQRHFVVITDSSDGREPEYGVFLNDSKPEPKPESDNVIEVEGEQAEQLVCVLRYSLISPSESTERDYQRHKLFCTTMPIQRHFYSIIIDSDSMKNFVSQHMVEKQELETHPLERPYRLSGVNSHMTMPVTHRCLVEFSIENVYQDSILCDVAPINVCHILLGLAFIGPGVGQGTAAGQDLEGIARQLEAEGKIRGTLLLSLAFMEALTIYGLVVALALLFAYPFVKFFISS</sequence>
<evidence type="ECO:0000256" key="14">
    <source>
        <dbReference type="ARBA" id="ARBA00032869"/>
    </source>
</evidence>
<dbReference type="InterPro" id="IPR000454">
    <property type="entry name" value="ATP_synth_F0_csu"/>
</dbReference>
<keyword evidence="10" id="KW-0446">Lipid-binding</keyword>
<keyword evidence="15" id="KW-0479">Metal-binding</keyword>
<dbReference type="CDD" id="cd18183">
    <property type="entry name" value="ATP-synt_Fo_c_ATPH"/>
    <property type="match status" value="1"/>
</dbReference>
<dbReference type="GO" id="GO:0015078">
    <property type="term" value="F:proton transmembrane transporter activity"/>
    <property type="evidence" value="ECO:0007669"/>
    <property type="project" value="InterPro"/>
</dbReference>
<evidence type="ECO:0000256" key="13">
    <source>
        <dbReference type="ARBA" id="ARBA00025198"/>
    </source>
</evidence>
<dbReference type="GO" id="GO:0008289">
    <property type="term" value="F:lipid binding"/>
    <property type="evidence" value="ECO:0007669"/>
    <property type="project" value="UniProtKB-KW"/>
</dbReference>
<evidence type="ECO:0000313" key="18">
    <source>
        <dbReference type="EMBL" id="KAK8954297.1"/>
    </source>
</evidence>
<keyword evidence="8 16" id="KW-1133">Transmembrane helix</keyword>
<keyword evidence="9" id="KW-0406">Ion transport</keyword>
<dbReference type="GO" id="GO:0045259">
    <property type="term" value="C:proton-transporting ATP synthase complex"/>
    <property type="evidence" value="ECO:0007669"/>
    <property type="project" value="UniProtKB-KW"/>
</dbReference>
<dbReference type="FunFam" id="1.20.20.10:FF:000001">
    <property type="entry name" value="ATP synthase subunit c, chloroplastic"/>
    <property type="match status" value="1"/>
</dbReference>
<keyword evidence="6 16" id="KW-0812">Transmembrane</keyword>
<dbReference type="Gene3D" id="1.20.20.10">
    <property type="entry name" value="F1F0 ATP synthase subunit C"/>
    <property type="match status" value="1"/>
</dbReference>
<keyword evidence="15" id="KW-0862">Zinc</keyword>
<dbReference type="PROSITE" id="PS50158">
    <property type="entry name" value="ZF_CCHC"/>
    <property type="match status" value="1"/>
</dbReference>
<keyword evidence="5" id="KW-0138">CF(0)</keyword>
<comment type="caution">
    <text evidence="18">The sequence shown here is derived from an EMBL/GenBank/DDBJ whole genome shotgun (WGS) entry which is preliminary data.</text>
</comment>
<evidence type="ECO:0000256" key="1">
    <source>
        <dbReference type="ARBA" id="ARBA00004141"/>
    </source>
</evidence>
<keyword evidence="19" id="KW-1185">Reference proteome</keyword>
<dbReference type="SUPFAM" id="SSF81333">
    <property type="entry name" value="F1F0 ATP synthase subunit C"/>
    <property type="match status" value="1"/>
</dbReference>
<dbReference type="GO" id="GO:0015986">
    <property type="term" value="P:proton motive force-driven ATP synthesis"/>
    <property type="evidence" value="ECO:0007669"/>
    <property type="project" value="InterPro"/>
</dbReference>
<evidence type="ECO:0000256" key="10">
    <source>
        <dbReference type="ARBA" id="ARBA00023121"/>
    </source>
</evidence>
<dbReference type="InterPro" id="IPR005953">
    <property type="entry name" value="ATP_synth_csu_bac/chlpt"/>
</dbReference>
<comment type="similarity">
    <text evidence="2">Belongs to the ATPase C chain family.</text>
</comment>
<evidence type="ECO:0000313" key="19">
    <source>
        <dbReference type="Proteomes" id="UP001418222"/>
    </source>
</evidence>
<dbReference type="InterPro" id="IPR001878">
    <property type="entry name" value="Znf_CCHC"/>
</dbReference>
<dbReference type="PANTHER" id="PTHR35046">
    <property type="entry name" value="ZINC KNUCKLE (CCHC-TYPE) FAMILY PROTEIN"/>
    <property type="match status" value="1"/>
</dbReference>
<dbReference type="GO" id="GO:0003676">
    <property type="term" value="F:nucleic acid binding"/>
    <property type="evidence" value="ECO:0007669"/>
    <property type="project" value="InterPro"/>
</dbReference>
<evidence type="ECO:0000256" key="3">
    <source>
        <dbReference type="ARBA" id="ARBA00020939"/>
    </source>
</evidence>
<dbReference type="InterPro" id="IPR002379">
    <property type="entry name" value="ATPase_proteolipid_c-like_dom"/>
</dbReference>
<dbReference type="PANTHER" id="PTHR35046:SF26">
    <property type="entry name" value="RNA-DIRECTED DNA POLYMERASE"/>
    <property type="match status" value="1"/>
</dbReference>
<keyword evidence="12" id="KW-0066">ATP synthesis</keyword>
<dbReference type="AlphaFoldDB" id="A0AAP0C034"/>
<organism evidence="18 19">
    <name type="scientific">Platanthera zijinensis</name>
    <dbReference type="NCBI Taxonomy" id="2320716"/>
    <lineage>
        <taxon>Eukaryota</taxon>
        <taxon>Viridiplantae</taxon>
        <taxon>Streptophyta</taxon>
        <taxon>Embryophyta</taxon>
        <taxon>Tracheophyta</taxon>
        <taxon>Spermatophyta</taxon>
        <taxon>Magnoliopsida</taxon>
        <taxon>Liliopsida</taxon>
        <taxon>Asparagales</taxon>
        <taxon>Orchidaceae</taxon>
        <taxon>Orchidoideae</taxon>
        <taxon>Orchideae</taxon>
        <taxon>Orchidinae</taxon>
        <taxon>Platanthera</taxon>
    </lineage>
</organism>
<accession>A0AAP0C034</accession>
<dbReference type="InterPro" id="IPR035921">
    <property type="entry name" value="F/V-ATP_Csub_sf"/>
</dbReference>
<evidence type="ECO:0000256" key="6">
    <source>
        <dbReference type="ARBA" id="ARBA00022692"/>
    </source>
</evidence>
<evidence type="ECO:0000256" key="12">
    <source>
        <dbReference type="ARBA" id="ARBA00023310"/>
    </source>
</evidence>
<feature type="domain" description="CCHC-type" evidence="17">
    <location>
        <begin position="30"/>
        <end position="46"/>
    </location>
</feature>
<dbReference type="GO" id="GO:0033177">
    <property type="term" value="C:proton-transporting two-sector ATPase complex, proton-transporting domain"/>
    <property type="evidence" value="ECO:0007669"/>
    <property type="project" value="InterPro"/>
</dbReference>
<reference evidence="18 19" key="1">
    <citation type="journal article" date="2022" name="Nat. Plants">
        <title>Genomes of leafy and leafless Platanthera orchids illuminate the evolution of mycoheterotrophy.</title>
        <authorList>
            <person name="Li M.H."/>
            <person name="Liu K.W."/>
            <person name="Li Z."/>
            <person name="Lu H.C."/>
            <person name="Ye Q.L."/>
            <person name="Zhang D."/>
            <person name="Wang J.Y."/>
            <person name="Li Y.F."/>
            <person name="Zhong Z.M."/>
            <person name="Liu X."/>
            <person name="Yu X."/>
            <person name="Liu D.K."/>
            <person name="Tu X.D."/>
            <person name="Liu B."/>
            <person name="Hao Y."/>
            <person name="Liao X.Y."/>
            <person name="Jiang Y.T."/>
            <person name="Sun W.H."/>
            <person name="Chen J."/>
            <person name="Chen Y.Q."/>
            <person name="Ai Y."/>
            <person name="Zhai J.W."/>
            <person name="Wu S.S."/>
            <person name="Zhou Z."/>
            <person name="Hsiao Y.Y."/>
            <person name="Wu W.L."/>
            <person name="Chen Y.Y."/>
            <person name="Lin Y.F."/>
            <person name="Hsu J.L."/>
            <person name="Li C.Y."/>
            <person name="Wang Z.W."/>
            <person name="Zhao X."/>
            <person name="Zhong W.Y."/>
            <person name="Ma X.K."/>
            <person name="Ma L."/>
            <person name="Huang J."/>
            <person name="Chen G.Z."/>
            <person name="Huang M.Z."/>
            <person name="Huang L."/>
            <person name="Peng D.H."/>
            <person name="Luo Y.B."/>
            <person name="Zou S.Q."/>
            <person name="Chen S.P."/>
            <person name="Lan S."/>
            <person name="Tsai W.C."/>
            <person name="Van de Peer Y."/>
            <person name="Liu Z.J."/>
        </authorList>
    </citation>
    <scope>NUCLEOTIDE SEQUENCE [LARGE SCALE GENOMIC DNA]</scope>
    <source>
        <strain evidence="18">Lor287</strain>
    </source>
</reference>
<dbReference type="GO" id="GO:0009536">
    <property type="term" value="C:plastid"/>
    <property type="evidence" value="ECO:0007669"/>
    <property type="project" value="UniProtKB-ARBA"/>
</dbReference>
<dbReference type="Proteomes" id="UP001418222">
    <property type="component" value="Unassembled WGS sequence"/>
</dbReference>
<evidence type="ECO:0000256" key="11">
    <source>
        <dbReference type="ARBA" id="ARBA00023136"/>
    </source>
</evidence>
<keyword evidence="11 16" id="KW-0472">Membrane</keyword>
<dbReference type="Pfam" id="PF08284">
    <property type="entry name" value="RVP_2"/>
    <property type="match status" value="1"/>
</dbReference>
<evidence type="ECO:0000256" key="15">
    <source>
        <dbReference type="PROSITE-ProRule" id="PRU00047"/>
    </source>
</evidence>
<evidence type="ECO:0000256" key="2">
    <source>
        <dbReference type="ARBA" id="ARBA00006704"/>
    </source>
</evidence>
<evidence type="ECO:0000256" key="5">
    <source>
        <dbReference type="ARBA" id="ARBA00022547"/>
    </source>
</evidence>
<keyword evidence="15" id="KW-0863">Zinc-finger</keyword>
<comment type="function">
    <text evidence="13">F(1)F(0) ATP synthase produces ATP from ADP in the presence of a proton or sodium gradient. F-type ATPases consist of two structural domains, F(1) containing the extramembraneous catalytic core and F(0) containing the membrane proton channel, linked together by a central stalk and a peripheral stalk. During catalysis, ATP synthesis in the catalytic domain of F(1) is coupled via a rotary mechanism of the central stalk subunits to proton translocation.</text>
</comment>
<evidence type="ECO:0000256" key="4">
    <source>
        <dbReference type="ARBA" id="ARBA00022448"/>
    </source>
</evidence>
<comment type="subcellular location">
    <subcellularLocation>
        <location evidence="1">Membrane</location>
        <topology evidence="1">Multi-pass membrane protein</topology>
    </subcellularLocation>
</comment>
<dbReference type="GO" id="GO:0008270">
    <property type="term" value="F:zinc ion binding"/>
    <property type="evidence" value="ECO:0007669"/>
    <property type="project" value="UniProtKB-KW"/>
</dbReference>
<dbReference type="Pfam" id="PF00137">
    <property type="entry name" value="ATP-synt_C"/>
    <property type="match status" value="1"/>
</dbReference>
<feature type="transmembrane region" description="Helical" evidence="16">
    <location>
        <begin position="241"/>
        <end position="269"/>
    </location>
</feature>
<evidence type="ECO:0000256" key="8">
    <source>
        <dbReference type="ARBA" id="ARBA00022989"/>
    </source>
</evidence>
<keyword evidence="7" id="KW-0375">Hydrogen ion transport</keyword>
<evidence type="ECO:0000256" key="16">
    <source>
        <dbReference type="SAM" id="Phobius"/>
    </source>
</evidence>
<dbReference type="InterPro" id="IPR038662">
    <property type="entry name" value="ATP_synth_F0_csu_sf"/>
</dbReference>
<protein>
    <recommendedName>
        <fullName evidence="3">ATP synthase subunit C, plastid</fullName>
    </recommendedName>
    <alternativeName>
        <fullName evidence="14">ATP synthase F0 sector subunit C</fullName>
    </alternativeName>
</protein>
<dbReference type="CDD" id="cd00303">
    <property type="entry name" value="retropepsin_like"/>
    <property type="match status" value="1"/>
</dbReference>
<proteinExistence type="inferred from homology"/>
<dbReference type="PRINTS" id="PR00124">
    <property type="entry name" value="ATPASEC"/>
</dbReference>
<evidence type="ECO:0000256" key="9">
    <source>
        <dbReference type="ARBA" id="ARBA00023065"/>
    </source>
</evidence>
<gene>
    <name evidence="18" type="ORF">KSP39_PZI002315</name>
</gene>
<dbReference type="HAMAP" id="MF_01396">
    <property type="entry name" value="ATP_synth_c_bact"/>
    <property type="match status" value="1"/>
</dbReference>
<evidence type="ECO:0000256" key="7">
    <source>
        <dbReference type="ARBA" id="ARBA00022781"/>
    </source>
</evidence>
<name>A0AAP0C034_9ASPA</name>
<evidence type="ECO:0000259" key="17">
    <source>
        <dbReference type="PROSITE" id="PS50158"/>
    </source>
</evidence>